<evidence type="ECO:0000313" key="6">
    <source>
        <dbReference type="Proteomes" id="UP000479691"/>
    </source>
</evidence>
<evidence type="ECO:0000313" key="5">
    <source>
        <dbReference type="Proteomes" id="UP000472727"/>
    </source>
</evidence>
<evidence type="ECO:0000313" key="3">
    <source>
        <dbReference type="EMBL" id="KAF3224167.1"/>
    </source>
</evidence>
<protein>
    <submittedName>
        <fullName evidence="4">Uncharacterized protein</fullName>
    </submittedName>
</protein>
<proteinExistence type="predicted"/>
<evidence type="ECO:0000313" key="7">
    <source>
        <dbReference type="Proteomes" id="UP000483672"/>
    </source>
</evidence>
<gene>
    <name evidence="4" type="ORF">TWF106_009132</name>
    <name evidence="3" type="ORF">TWF191_006281</name>
    <name evidence="2" type="ORF">TWF679_003017</name>
    <name evidence="1" type="ORF">TWF788_009042</name>
</gene>
<organism evidence="4 5">
    <name type="scientific">Orbilia oligospora</name>
    <name type="common">Nematode-trapping fungus</name>
    <name type="synonym">Arthrobotrys oligospora</name>
    <dbReference type="NCBI Taxonomy" id="2813651"/>
    <lineage>
        <taxon>Eukaryota</taxon>
        <taxon>Fungi</taxon>
        <taxon>Dikarya</taxon>
        <taxon>Ascomycota</taxon>
        <taxon>Pezizomycotina</taxon>
        <taxon>Orbiliomycetes</taxon>
        <taxon>Orbiliales</taxon>
        <taxon>Orbiliaceae</taxon>
        <taxon>Orbilia</taxon>
    </lineage>
</organism>
<dbReference type="EMBL" id="JAABOE010000006">
    <property type="protein sequence ID" value="KAF3190239.1"/>
    <property type="molecule type" value="Genomic_DNA"/>
</dbReference>
<dbReference type="EMBL" id="WIWT01000016">
    <property type="protein sequence ID" value="KAF3216397.1"/>
    <property type="molecule type" value="Genomic_DNA"/>
</dbReference>
<dbReference type="Proteomes" id="UP000479691">
    <property type="component" value="Unassembled WGS sequence"/>
</dbReference>
<dbReference type="AlphaFoldDB" id="A0A6G1MCF5"/>
<evidence type="ECO:0000313" key="1">
    <source>
        <dbReference type="EMBL" id="KAF3190239.1"/>
    </source>
</evidence>
<evidence type="ECO:0000313" key="4">
    <source>
        <dbReference type="EMBL" id="KAF3227618.1"/>
    </source>
</evidence>
<evidence type="ECO:0000313" key="2">
    <source>
        <dbReference type="EMBL" id="KAF3216397.1"/>
    </source>
</evidence>
<dbReference type="EMBL" id="WIWS01000006">
    <property type="protein sequence ID" value="KAF3227618.1"/>
    <property type="molecule type" value="Genomic_DNA"/>
</dbReference>
<comment type="caution">
    <text evidence="4">The sequence shown here is derived from an EMBL/GenBank/DDBJ whole genome shotgun (WGS) entry which is preliminary data.</text>
</comment>
<dbReference type="EMBL" id="WIPF01000034">
    <property type="protein sequence ID" value="KAF3224167.1"/>
    <property type="molecule type" value="Genomic_DNA"/>
</dbReference>
<dbReference type="Proteomes" id="UP000483672">
    <property type="component" value="Unassembled WGS sequence"/>
</dbReference>
<accession>A0A6G1MCF5</accession>
<sequence>MLSYPFSPVKRRRPFHAWPRQNIVVVELNLCCSFPRTSSIPKTYLSCRSKVAMFNLRNGALNISLQLFARSWQLAPYEMENFDPVGNTLERRRFSARPN</sequence>
<dbReference type="Proteomes" id="UP000472727">
    <property type="component" value="Unassembled WGS sequence"/>
</dbReference>
<dbReference type="Proteomes" id="UP000614610">
    <property type="component" value="Unassembled WGS sequence"/>
</dbReference>
<reference evidence="5 6" key="1">
    <citation type="submission" date="2019-06" db="EMBL/GenBank/DDBJ databases">
        <authorList>
            <person name="Palmer J.M."/>
        </authorList>
    </citation>
    <scope>NUCLEOTIDE SEQUENCE [LARGE SCALE GENOMIC DNA]</scope>
    <source>
        <strain evidence="4 5">TWF106</strain>
        <strain evidence="3 7">TWF191</strain>
        <strain evidence="2">TWF679</strain>
        <strain evidence="1 6">TWF788</strain>
    </source>
</reference>
<name>A0A6G1MCF5_ORBOL</name>